<dbReference type="RefSeq" id="WP_267624588.1">
    <property type="nucleotide sequence ID" value="NZ_JAODIW010000009.1"/>
</dbReference>
<evidence type="ECO:0000259" key="12">
    <source>
        <dbReference type="SMART" id="SM00385"/>
    </source>
</evidence>
<dbReference type="SMART" id="SM00385">
    <property type="entry name" value="CYCLIN"/>
    <property type="match status" value="2"/>
</dbReference>
<evidence type="ECO:0000256" key="9">
    <source>
        <dbReference type="ARBA" id="ARBA00053882"/>
    </source>
</evidence>
<keyword evidence="6" id="KW-0862">Zinc</keyword>
<dbReference type="InterPro" id="IPR036915">
    <property type="entry name" value="Cyclin-like_sf"/>
</dbReference>
<dbReference type="FunFam" id="1.10.472.170:FF:000001">
    <property type="entry name" value="Transcription initiation factor IIB"/>
    <property type="match status" value="1"/>
</dbReference>
<dbReference type="FunFam" id="1.10.472.10:FF:000023">
    <property type="entry name" value="Transcription initiation factor IIB"/>
    <property type="match status" value="1"/>
</dbReference>
<evidence type="ECO:0000313" key="14">
    <source>
        <dbReference type="Proteomes" id="UP001595921"/>
    </source>
</evidence>
<comment type="function">
    <text evidence="9 10">Stabilizes TBP binding to an archaeal box-A promoter. Also responsible for recruiting RNA polymerase II to the pre-initiation complex (DNA-TBP-TFIIB).</text>
</comment>
<feature type="repeat" description="1" evidence="10">
    <location>
        <begin position="157"/>
        <end position="240"/>
    </location>
</feature>
<feature type="compositionally biased region" description="Basic and acidic residues" evidence="11">
    <location>
        <begin position="52"/>
        <end position="93"/>
    </location>
</feature>
<feature type="compositionally biased region" description="Low complexity" evidence="11">
    <location>
        <begin position="31"/>
        <end position="42"/>
    </location>
</feature>
<evidence type="ECO:0000256" key="5">
    <source>
        <dbReference type="ARBA" id="ARBA00022771"/>
    </source>
</evidence>
<keyword evidence="8 10" id="KW-0804">Transcription</keyword>
<evidence type="ECO:0000313" key="13">
    <source>
        <dbReference type="EMBL" id="MFC4357857.1"/>
    </source>
</evidence>
<gene>
    <name evidence="10" type="primary">tfb</name>
    <name evidence="13" type="ORF">ACFO0N_07835</name>
</gene>
<feature type="domain" description="Cyclin-like" evidence="12">
    <location>
        <begin position="157"/>
        <end position="238"/>
    </location>
</feature>
<feature type="region of interest" description="Disordered" evidence="11">
    <location>
        <begin position="1"/>
        <end position="106"/>
    </location>
</feature>
<keyword evidence="5" id="KW-0863">Zinc-finger</keyword>
<evidence type="ECO:0000256" key="1">
    <source>
        <dbReference type="ARBA" id="ARBA00010857"/>
    </source>
</evidence>
<feature type="domain" description="Cyclin-like" evidence="12">
    <location>
        <begin position="251"/>
        <end position="332"/>
    </location>
</feature>
<comment type="caution">
    <text evidence="10">Lacks conserved residue(s) required for the propagation of feature annotation.</text>
</comment>
<dbReference type="SUPFAM" id="SSF47954">
    <property type="entry name" value="Cyclin-like"/>
    <property type="match status" value="2"/>
</dbReference>
<dbReference type="InterPro" id="IPR000812">
    <property type="entry name" value="TFIIB"/>
</dbReference>
<proteinExistence type="inferred from homology"/>
<evidence type="ECO:0000256" key="3">
    <source>
        <dbReference type="ARBA" id="ARBA00022723"/>
    </source>
</evidence>
<dbReference type="PANTHER" id="PTHR11618:SF13">
    <property type="entry name" value="TRANSCRIPTION INITIATION FACTOR IIB"/>
    <property type="match status" value="1"/>
</dbReference>
<dbReference type="Gene3D" id="1.10.472.170">
    <property type="match status" value="1"/>
</dbReference>
<organism evidence="13 14">
    <name type="scientific">Halobium salinum</name>
    <dbReference type="NCBI Taxonomy" id="1364940"/>
    <lineage>
        <taxon>Archaea</taxon>
        <taxon>Methanobacteriati</taxon>
        <taxon>Methanobacteriota</taxon>
        <taxon>Stenosarchaea group</taxon>
        <taxon>Halobacteria</taxon>
        <taxon>Halobacteriales</taxon>
        <taxon>Haloferacaceae</taxon>
        <taxon>Halobium</taxon>
    </lineage>
</organism>
<dbReference type="Proteomes" id="UP001595921">
    <property type="component" value="Unassembled WGS sequence"/>
</dbReference>
<dbReference type="InterPro" id="IPR013763">
    <property type="entry name" value="Cyclin-like_dom"/>
</dbReference>
<dbReference type="PRINTS" id="PR00685">
    <property type="entry name" value="TIFACTORIIB"/>
</dbReference>
<dbReference type="GO" id="GO:0006352">
    <property type="term" value="P:DNA-templated transcription initiation"/>
    <property type="evidence" value="ECO:0007669"/>
    <property type="project" value="UniProtKB-UniRule"/>
</dbReference>
<evidence type="ECO:0000256" key="11">
    <source>
        <dbReference type="SAM" id="MobiDB-lite"/>
    </source>
</evidence>
<dbReference type="CDD" id="cd20550">
    <property type="entry name" value="CYCLIN_TFIIB_archaea_like_rpt2"/>
    <property type="match status" value="1"/>
</dbReference>
<keyword evidence="4 10" id="KW-0677">Repeat</keyword>
<dbReference type="InterPro" id="IPR023486">
    <property type="entry name" value="TFIIB_CS"/>
</dbReference>
<dbReference type="SUPFAM" id="SSF57783">
    <property type="entry name" value="Zinc beta-ribbon"/>
    <property type="match status" value="1"/>
</dbReference>
<dbReference type="PANTHER" id="PTHR11618">
    <property type="entry name" value="TRANSCRIPTION INITIATION FACTOR IIB-RELATED"/>
    <property type="match status" value="1"/>
</dbReference>
<evidence type="ECO:0000256" key="2">
    <source>
        <dbReference type="ARBA" id="ARBA00013932"/>
    </source>
</evidence>
<dbReference type="EMBL" id="JBHSDS010000005">
    <property type="protein sequence ID" value="MFC4357857.1"/>
    <property type="molecule type" value="Genomic_DNA"/>
</dbReference>
<keyword evidence="7 10" id="KW-0805">Transcription regulation</keyword>
<evidence type="ECO:0000256" key="6">
    <source>
        <dbReference type="ARBA" id="ARBA00022833"/>
    </source>
</evidence>
<comment type="caution">
    <text evidence="13">The sequence shown here is derived from an EMBL/GenBank/DDBJ whole genome shotgun (WGS) entry which is preliminary data.</text>
</comment>
<dbReference type="Gene3D" id="1.10.472.10">
    <property type="entry name" value="Cyclin-like"/>
    <property type="match status" value="1"/>
</dbReference>
<keyword evidence="3" id="KW-0479">Metal-binding</keyword>
<dbReference type="NCBIfam" id="NF001658">
    <property type="entry name" value="PRK00423.1"/>
    <property type="match status" value="1"/>
</dbReference>
<dbReference type="InterPro" id="IPR013150">
    <property type="entry name" value="TFIIB_cyclin"/>
</dbReference>
<dbReference type="AlphaFoldDB" id="A0ABD5PAD3"/>
<feature type="repeat" description="2" evidence="10">
    <location>
        <begin position="251"/>
        <end position="332"/>
    </location>
</feature>
<sequence>MSESVRERGGRADRSEPERADRADADHPGRTAGTEETTDAAGVDPEDLDPDELTRTAEGELVHEETGLVVDEDRVDRGPEWRAFDQSERDSKSRVGSPLTKARHDEGLTTEIGWRDEDANGRALSQEKRRRMQRLRTWQDRIRTQDAGERNLQFALGEVARMCSALGVPDGVREMAAVVYRRALDEDLIRGRSIEAMATAALYAACREQGVPRSLDELGNASRVGRDEVGRAYRYVSQELGLEVAPADPADYVPRYCSELDLSETVVRTAEELVGAAAEEGLHAGKSPTGYAAGAVYLASMLCDEKRTQNEVAEVADVTEVTVRNGYQEQLQVADGVA</sequence>
<evidence type="ECO:0000256" key="8">
    <source>
        <dbReference type="ARBA" id="ARBA00023163"/>
    </source>
</evidence>
<name>A0ABD5PAD3_9EURY</name>
<comment type="similarity">
    <text evidence="1 10">Belongs to the TFIIB family.</text>
</comment>
<evidence type="ECO:0000256" key="7">
    <source>
        <dbReference type="ARBA" id="ARBA00023015"/>
    </source>
</evidence>
<evidence type="ECO:0000256" key="10">
    <source>
        <dbReference type="HAMAP-Rule" id="MF_00383"/>
    </source>
</evidence>
<accession>A0ABD5PAD3</accession>
<dbReference type="Pfam" id="PF00382">
    <property type="entry name" value="TFIIB"/>
    <property type="match status" value="2"/>
</dbReference>
<dbReference type="GO" id="GO:0008270">
    <property type="term" value="F:zinc ion binding"/>
    <property type="evidence" value="ECO:0007669"/>
    <property type="project" value="UniProtKB-KW"/>
</dbReference>
<dbReference type="InterPro" id="IPR023484">
    <property type="entry name" value="TFIIB_arc"/>
</dbReference>
<protein>
    <recommendedName>
        <fullName evidence="2 10">Transcription initiation factor IIB</fullName>
        <shortName evidence="10">TFIIB</shortName>
    </recommendedName>
</protein>
<keyword evidence="14" id="KW-1185">Reference proteome</keyword>
<dbReference type="HAMAP" id="MF_00383">
    <property type="entry name" value="TF2B_arch"/>
    <property type="match status" value="1"/>
</dbReference>
<dbReference type="PROSITE" id="PS00782">
    <property type="entry name" value="TFIIB"/>
    <property type="match status" value="2"/>
</dbReference>
<dbReference type="GO" id="GO:0003700">
    <property type="term" value="F:DNA-binding transcription factor activity"/>
    <property type="evidence" value="ECO:0007669"/>
    <property type="project" value="UniProtKB-UniRule"/>
</dbReference>
<evidence type="ECO:0000256" key="4">
    <source>
        <dbReference type="ARBA" id="ARBA00022737"/>
    </source>
</evidence>
<reference evidence="13 14" key="1">
    <citation type="journal article" date="2019" name="Int. J. Syst. Evol. Microbiol.">
        <title>The Global Catalogue of Microorganisms (GCM) 10K type strain sequencing project: providing services to taxonomists for standard genome sequencing and annotation.</title>
        <authorList>
            <consortium name="The Broad Institute Genomics Platform"/>
            <consortium name="The Broad Institute Genome Sequencing Center for Infectious Disease"/>
            <person name="Wu L."/>
            <person name="Ma J."/>
        </authorList>
    </citation>
    <scope>NUCLEOTIDE SEQUENCE [LARGE SCALE GENOMIC DNA]</scope>
    <source>
        <strain evidence="13 14">CGMCC 1.12553</strain>
    </source>
</reference>
<feature type="compositionally biased region" description="Basic and acidic residues" evidence="11">
    <location>
        <begin position="1"/>
        <end position="29"/>
    </location>
</feature>